<keyword evidence="2" id="KW-0433">Leucine-rich repeat</keyword>
<comment type="subcellular location">
    <subcellularLocation>
        <location evidence="1">Membrane</location>
        <topology evidence="1">Single-pass membrane protein</topology>
    </subcellularLocation>
</comment>
<sequence>MPLLQFLALLAMSHLSLLLLFSVFSATHALTLPSDVSALQSFKASIKPSSVSPWSCLASWNFSTDPCSVPRRTHFTCGISCSADSTRVISITLDPAGYAGALSPAIGKLTQLTVLDLSDNSFSGYVPSALSSLSNLQILTLRSNSFSGPLPQAITAIKTRSQEQFSIWVSPEIVLRRFNSIGSSRTQRKRLHGANTKLVLPPPFPATGQFSQQQLHRSRDLETHRQRPCRRRSGLQPDQRLRSHEFLSLPSPLITLASLQPVAWPNSAGLQQEGDPKETIPGRELLERKSACGILLRVVGGIGELGGQLPTELSDIVSAVPTITETQLYLQASLRRKTKVIVREICQHNICILESSYFYVF</sequence>
<dbReference type="InterPro" id="IPR013210">
    <property type="entry name" value="LRR_N_plant-typ"/>
</dbReference>
<dbReference type="Pfam" id="PF08263">
    <property type="entry name" value="LRRNT_2"/>
    <property type="match status" value="1"/>
</dbReference>
<dbReference type="SUPFAM" id="SSF52058">
    <property type="entry name" value="L domain-like"/>
    <property type="match status" value="1"/>
</dbReference>
<reference evidence="11" key="1">
    <citation type="journal article" date="2007" name="PLoS ONE">
        <title>The first genome sequence of an elite grapevine cultivar (Pinot noir Vitis vinifera L.): coping with a highly heterozygous genome.</title>
        <authorList>
            <person name="Velasco R."/>
            <person name="Zharkikh A."/>
            <person name="Troggio M."/>
            <person name="Cartwright D.A."/>
            <person name="Cestaro A."/>
            <person name="Pruss D."/>
            <person name="Pindo M."/>
            <person name="FitzGerald L.M."/>
            <person name="Vezzulli S."/>
            <person name="Reid J."/>
            <person name="Malacarne G."/>
            <person name="Iliev D."/>
            <person name="Coppola G."/>
            <person name="Wardell B."/>
            <person name="Micheletti D."/>
            <person name="Macalma T."/>
            <person name="Facci M."/>
            <person name="Mitchell J.T."/>
            <person name="Perazzolli M."/>
            <person name="Eldredge G."/>
            <person name="Gatto P."/>
            <person name="Oyzerski R."/>
            <person name="Moretto M."/>
            <person name="Gutin N."/>
            <person name="Stefanini M."/>
            <person name="Chen Y."/>
            <person name="Segala C."/>
            <person name="Davenport C."/>
            <person name="Dematte L."/>
            <person name="Mraz A."/>
            <person name="Battilana J."/>
            <person name="Stormo K."/>
            <person name="Costa F."/>
            <person name="Tao Q."/>
            <person name="Si-Ammour A."/>
            <person name="Harkins T."/>
            <person name="Lackey A."/>
            <person name="Perbost C."/>
            <person name="Taillon B."/>
            <person name="Stella A."/>
            <person name="Solovyev V."/>
            <person name="Fawcett J.A."/>
            <person name="Sterck L."/>
            <person name="Vandepoele K."/>
            <person name="Grando S.M."/>
            <person name="Toppo S."/>
            <person name="Moser C."/>
            <person name="Lanchbury J."/>
            <person name="Bogden R."/>
            <person name="Skolnick M."/>
            <person name="Sgaramella V."/>
            <person name="Bhatnagar S.K."/>
            <person name="Fontana P."/>
            <person name="Gutin A."/>
            <person name="Van de Peer Y."/>
            <person name="Salamini F."/>
            <person name="Viola R."/>
        </authorList>
    </citation>
    <scope>NUCLEOTIDE SEQUENCE</scope>
</reference>
<evidence type="ECO:0000256" key="6">
    <source>
        <dbReference type="ARBA" id="ARBA00022989"/>
    </source>
</evidence>
<keyword evidence="4 9" id="KW-0732">Signal</keyword>
<evidence type="ECO:0000256" key="4">
    <source>
        <dbReference type="ARBA" id="ARBA00022729"/>
    </source>
</evidence>
<protein>
    <recommendedName>
        <fullName evidence="10">Leucine-rich repeat-containing N-terminal plant-type domain-containing protein</fullName>
    </recommendedName>
</protein>
<evidence type="ECO:0000256" key="8">
    <source>
        <dbReference type="SAM" id="MobiDB-lite"/>
    </source>
</evidence>
<dbReference type="FunFam" id="3.80.10.10:FF:000129">
    <property type="entry name" value="Leucine-rich repeat receptor-like kinase"/>
    <property type="match status" value="1"/>
</dbReference>
<dbReference type="InterPro" id="IPR032675">
    <property type="entry name" value="LRR_dom_sf"/>
</dbReference>
<organism evidence="11">
    <name type="scientific">Vitis vinifera</name>
    <name type="common">Grape</name>
    <dbReference type="NCBI Taxonomy" id="29760"/>
    <lineage>
        <taxon>Eukaryota</taxon>
        <taxon>Viridiplantae</taxon>
        <taxon>Streptophyta</taxon>
        <taxon>Embryophyta</taxon>
        <taxon>Tracheophyta</taxon>
        <taxon>Spermatophyta</taxon>
        <taxon>Magnoliopsida</taxon>
        <taxon>eudicotyledons</taxon>
        <taxon>Gunneridae</taxon>
        <taxon>Pentapetalae</taxon>
        <taxon>rosids</taxon>
        <taxon>Vitales</taxon>
        <taxon>Vitaceae</taxon>
        <taxon>Viteae</taxon>
        <taxon>Vitis</taxon>
    </lineage>
</organism>
<gene>
    <name evidence="11" type="ORF">VITISV_019334</name>
</gene>
<dbReference type="PANTHER" id="PTHR48009">
    <property type="entry name" value="LEUCINE-RICH REPEAT (LRR) FAMILY PROTEIN"/>
    <property type="match status" value="1"/>
</dbReference>
<dbReference type="EMBL" id="AM445921">
    <property type="protein sequence ID" value="CAN60919.1"/>
    <property type="molecule type" value="Genomic_DNA"/>
</dbReference>
<feature type="signal peptide" evidence="9">
    <location>
        <begin position="1"/>
        <end position="29"/>
    </location>
</feature>
<feature type="chain" id="PRO_5002678373" description="Leucine-rich repeat-containing N-terminal plant-type domain-containing protein" evidence="9">
    <location>
        <begin position="30"/>
        <end position="361"/>
    </location>
</feature>
<dbReference type="ExpressionAtlas" id="A5B425">
    <property type="expression patterns" value="baseline and differential"/>
</dbReference>
<keyword evidence="7" id="KW-0472">Membrane</keyword>
<feature type="region of interest" description="Disordered" evidence="8">
    <location>
        <begin position="196"/>
        <end position="237"/>
    </location>
</feature>
<evidence type="ECO:0000256" key="3">
    <source>
        <dbReference type="ARBA" id="ARBA00022692"/>
    </source>
</evidence>
<keyword evidence="3" id="KW-0812">Transmembrane</keyword>
<evidence type="ECO:0000313" key="11">
    <source>
        <dbReference type="EMBL" id="CAN60919.1"/>
    </source>
</evidence>
<evidence type="ECO:0000256" key="9">
    <source>
        <dbReference type="SAM" id="SignalP"/>
    </source>
</evidence>
<dbReference type="Gene3D" id="3.80.10.10">
    <property type="entry name" value="Ribonuclease Inhibitor"/>
    <property type="match status" value="1"/>
</dbReference>
<feature type="domain" description="Leucine-rich repeat-containing N-terminal plant-type" evidence="10">
    <location>
        <begin position="33"/>
        <end position="68"/>
    </location>
</feature>
<name>A5B425_VITVI</name>
<evidence type="ECO:0000256" key="1">
    <source>
        <dbReference type="ARBA" id="ARBA00004167"/>
    </source>
</evidence>
<evidence type="ECO:0000256" key="7">
    <source>
        <dbReference type="ARBA" id="ARBA00023136"/>
    </source>
</evidence>
<keyword evidence="6" id="KW-1133">Transmembrane helix</keyword>
<dbReference type="Pfam" id="PF13855">
    <property type="entry name" value="LRR_8"/>
    <property type="match status" value="1"/>
</dbReference>
<dbReference type="AlphaFoldDB" id="A5B425"/>
<evidence type="ECO:0000259" key="10">
    <source>
        <dbReference type="Pfam" id="PF08263"/>
    </source>
</evidence>
<keyword evidence="5" id="KW-0677">Repeat</keyword>
<evidence type="ECO:0000256" key="5">
    <source>
        <dbReference type="ARBA" id="ARBA00022737"/>
    </source>
</evidence>
<evidence type="ECO:0000256" key="2">
    <source>
        <dbReference type="ARBA" id="ARBA00022614"/>
    </source>
</evidence>
<accession>A5B425</accession>
<dbReference type="InterPro" id="IPR053213">
    <property type="entry name" value="RLP29"/>
</dbReference>
<proteinExistence type="predicted"/>
<dbReference type="GO" id="GO:0016020">
    <property type="term" value="C:membrane"/>
    <property type="evidence" value="ECO:0007669"/>
    <property type="project" value="UniProtKB-SubCell"/>
</dbReference>
<dbReference type="PANTHER" id="PTHR48009:SF9">
    <property type="entry name" value="LRR RECEPTOR-LIKE SERINE_THREONINE-PROTEIN KINASE GSO1"/>
    <property type="match status" value="1"/>
</dbReference>
<dbReference type="InterPro" id="IPR001611">
    <property type="entry name" value="Leu-rich_rpt"/>
</dbReference>